<dbReference type="Proteomes" id="UP000076852">
    <property type="component" value="Chromosome 2"/>
</dbReference>
<dbReference type="AlphaFoldDB" id="A0A160FRJ1"/>
<proteinExistence type="predicted"/>
<dbReference type="RefSeq" id="WP_063498449.1">
    <property type="nucleotide sequence ID" value="NZ_CP014579.1"/>
</dbReference>
<protein>
    <submittedName>
        <fullName evidence="4">Esterase</fullName>
    </submittedName>
</protein>
<gene>
    <name evidence="4" type="ORF">AYM40_22340</name>
</gene>
<dbReference type="Pfam" id="PF10503">
    <property type="entry name" value="Esterase_PHB"/>
    <property type="match status" value="1"/>
</dbReference>
<dbReference type="STRING" id="1804984.AYM40_22340"/>
<dbReference type="InterPro" id="IPR050955">
    <property type="entry name" value="Plant_Biomass_Hydrol_Est"/>
</dbReference>
<organism evidence="4 5">
    <name type="scientific">Paraburkholderia phytofirmans OLGA172</name>
    <dbReference type="NCBI Taxonomy" id="1417228"/>
    <lineage>
        <taxon>Bacteria</taxon>
        <taxon>Pseudomonadati</taxon>
        <taxon>Pseudomonadota</taxon>
        <taxon>Betaproteobacteria</taxon>
        <taxon>Burkholderiales</taxon>
        <taxon>Burkholderiaceae</taxon>
        <taxon>Paraburkholderia</taxon>
    </lineage>
</organism>
<keyword evidence="5" id="KW-1185">Reference proteome</keyword>
<dbReference type="Gene3D" id="3.40.50.1820">
    <property type="entry name" value="alpha/beta hydrolase"/>
    <property type="match status" value="1"/>
</dbReference>
<dbReference type="EMBL" id="CP014579">
    <property type="protein sequence ID" value="ANB75158.1"/>
    <property type="molecule type" value="Genomic_DNA"/>
</dbReference>
<evidence type="ECO:0000313" key="4">
    <source>
        <dbReference type="EMBL" id="ANB75158.1"/>
    </source>
</evidence>
<dbReference type="PANTHER" id="PTHR43037">
    <property type="entry name" value="UNNAMED PRODUCT-RELATED"/>
    <property type="match status" value="1"/>
</dbReference>
<name>A0A160FRJ1_9BURK</name>
<feature type="compositionally biased region" description="Basic and acidic residues" evidence="3">
    <location>
        <begin position="60"/>
        <end position="74"/>
    </location>
</feature>
<evidence type="ECO:0000256" key="1">
    <source>
        <dbReference type="ARBA" id="ARBA00022729"/>
    </source>
</evidence>
<dbReference type="KEGG" id="buz:AYM40_22340"/>
<keyword evidence="2" id="KW-0378">Hydrolase</keyword>
<dbReference type="InterPro" id="IPR029058">
    <property type="entry name" value="AB_hydrolase_fold"/>
</dbReference>
<dbReference type="PANTHER" id="PTHR43037:SF1">
    <property type="entry name" value="BLL1128 PROTEIN"/>
    <property type="match status" value="1"/>
</dbReference>
<evidence type="ECO:0000256" key="3">
    <source>
        <dbReference type="SAM" id="MobiDB-lite"/>
    </source>
</evidence>
<evidence type="ECO:0000313" key="5">
    <source>
        <dbReference type="Proteomes" id="UP000076852"/>
    </source>
</evidence>
<dbReference type="GO" id="GO:0016787">
    <property type="term" value="F:hydrolase activity"/>
    <property type="evidence" value="ECO:0007669"/>
    <property type="project" value="UniProtKB-KW"/>
</dbReference>
<dbReference type="OrthoDB" id="9767239at2"/>
<evidence type="ECO:0000256" key="2">
    <source>
        <dbReference type="ARBA" id="ARBA00022801"/>
    </source>
</evidence>
<dbReference type="NCBIfam" id="TIGR01840">
    <property type="entry name" value="esterase_phb"/>
    <property type="match status" value="1"/>
</dbReference>
<feature type="compositionally biased region" description="Low complexity" evidence="3">
    <location>
        <begin position="33"/>
        <end position="43"/>
    </location>
</feature>
<dbReference type="SUPFAM" id="SSF53474">
    <property type="entry name" value="alpha/beta-Hydrolases"/>
    <property type="match status" value="1"/>
</dbReference>
<keyword evidence="1" id="KW-0732">Signal</keyword>
<sequence>MAKSLSKIWLRGLKRLLSIQTEHAHATTKRAATRPARVATAKPSAKARPVKPVAALRASAKREAPRAAPRESRVRPRASAWASGSWTRSFHSAPVAPGRLVNHLQYGLYIPSGHAHESMPLVVMLHGCTQSIDEFAEGTRMNVLADRFGFAVVYPEQSKHVHSHRCWHWYDASDSAGGAETRAVVSLVDSLVAQHGFDSERVYVAGISAGAGLTALLAVNYPERFAAVALHSGPAFGEARSGITAMDVMRRGARREPAELVDELVNVAEYPGMPAIILHGDTDHVVAPVNADQLAEQFLRLNRIVDEKGVRKSGEVKEDRKGGVVMRDYLRGGRRVVRLCRVQGLAHAWSGGDDAVPFHSAKGPDASAMVWEFFRHQRRTGAGRIAESTAAEASAAAR</sequence>
<dbReference type="InterPro" id="IPR010126">
    <property type="entry name" value="Esterase_phb"/>
</dbReference>
<feature type="region of interest" description="Disordered" evidence="3">
    <location>
        <begin position="25"/>
        <end position="76"/>
    </location>
</feature>
<accession>A0A160FRJ1</accession>
<reference evidence="4 5" key="1">
    <citation type="journal article" date="2016" name="Gene">
        <title>PacBio SMRT assembly of a complex multi-replicon genome reveals chlorocatechol degradative operon in a region of genome plasticity.</title>
        <authorList>
            <person name="Ricker N."/>
            <person name="Shen S.Y."/>
            <person name="Goordial J."/>
            <person name="Jin S."/>
            <person name="Fulthorpe R.R."/>
        </authorList>
    </citation>
    <scope>NUCLEOTIDE SEQUENCE [LARGE SCALE GENOMIC DNA]</scope>
    <source>
        <strain evidence="4 5">OLGA172</strain>
    </source>
</reference>
<dbReference type="GO" id="GO:0005576">
    <property type="term" value="C:extracellular region"/>
    <property type="evidence" value="ECO:0007669"/>
    <property type="project" value="InterPro"/>
</dbReference>